<evidence type="ECO:0000313" key="2">
    <source>
        <dbReference type="EMBL" id="CBY21143.1"/>
    </source>
</evidence>
<reference evidence="2" key="1">
    <citation type="journal article" date="2010" name="Science">
        <title>Plasticity of animal genome architecture unmasked by rapid evolution of a pelagic tunicate.</title>
        <authorList>
            <person name="Denoeud F."/>
            <person name="Henriet S."/>
            <person name="Mungpakdee S."/>
            <person name="Aury J.M."/>
            <person name="Da Silva C."/>
            <person name="Brinkmann H."/>
            <person name="Mikhaleva J."/>
            <person name="Olsen L.C."/>
            <person name="Jubin C."/>
            <person name="Canestro C."/>
            <person name="Bouquet J.M."/>
            <person name="Danks G."/>
            <person name="Poulain J."/>
            <person name="Campsteijn C."/>
            <person name="Adamski M."/>
            <person name="Cross I."/>
            <person name="Yadetie F."/>
            <person name="Muffato M."/>
            <person name="Louis A."/>
            <person name="Butcher S."/>
            <person name="Tsagkogeorga G."/>
            <person name="Konrad A."/>
            <person name="Singh S."/>
            <person name="Jensen M.F."/>
            <person name="Cong E.H."/>
            <person name="Eikeseth-Otteraa H."/>
            <person name="Noel B."/>
            <person name="Anthouard V."/>
            <person name="Porcel B.M."/>
            <person name="Kachouri-Lafond R."/>
            <person name="Nishino A."/>
            <person name="Ugolini M."/>
            <person name="Chourrout P."/>
            <person name="Nishida H."/>
            <person name="Aasland R."/>
            <person name="Huzurbazar S."/>
            <person name="Westhof E."/>
            <person name="Delsuc F."/>
            <person name="Lehrach H."/>
            <person name="Reinhardt R."/>
            <person name="Weissenbach J."/>
            <person name="Roy S.W."/>
            <person name="Artiguenave F."/>
            <person name="Postlethwait J.H."/>
            <person name="Manak J.R."/>
            <person name="Thompson E.M."/>
            <person name="Jaillon O."/>
            <person name="Du Pasquier L."/>
            <person name="Boudinot P."/>
            <person name="Liberles D.A."/>
            <person name="Volff J.N."/>
            <person name="Philippe H."/>
            <person name="Lenhard B."/>
            <person name="Roest Crollius H."/>
            <person name="Wincker P."/>
            <person name="Chourrout D."/>
        </authorList>
    </citation>
    <scope>NUCLEOTIDE SEQUENCE [LARGE SCALE GENOMIC DNA]</scope>
</reference>
<evidence type="ECO:0000256" key="1">
    <source>
        <dbReference type="SAM" id="Coils"/>
    </source>
</evidence>
<dbReference type="EMBL" id="FN653017">
    <property type="protein sequence ID" value="CBY21143.1"/>
    <property type="molecule type" value="Genomic_DNA"/>
</dbReference>
<dbReference type="OrthoDB" id="10459576at2759"/>
<dbReference type="AlphaFoldDB" id="E4WVJ0"/>
<organism evidence="2">
    <name type="scientific">Oikopleura dioica</name>
    <name type="common">Tunicate</name>
    <dbReference type="NCBI Taxonomy" id="34765"/>
    <lineage>
        <taxon>Eukaryota</taxon>
        <taxon>Metazoa</taxon>
        <taxon>Chordata</taxon>
        <taxon>Tunicata</taxon>
        <taxon>Appendicularia</taxon>
        <taxon>Copelata</taxon>
        <taxon>Oikopleuridae</taxon>
        <taxon>Oikopleura</taxon>
    </lineage>
</organism>
<name>E4WVJ0_OIKDI</name>
<keyword evidence="3" id="KW-1185">Reference proteome</keyword>
<sequence>MNNTTRSVAEEEMSLVESEIAAQREMLKEADTTLNNILNKIENDVVDVSERDPDIRELRKFLSEQNRQTKEKLQESQGEVDQIAREKRDLEKQFKKYKEEAENQIARLRSQQNSLRKMESPKKVDKRTEQALRNEQVRMALEEKMAEMWQPEEVLQRVATFVNSNFADTGNDELSEALENIRSRAAEKEALAAKQAHAESEARNARIKRPDHEMLRKIKDLEDQLANKLEKNKMVAQDSFRDRQKIEELEQLVKDLRNRLQESNSKANEAEGAQLAQEKELKRLKANLKLSQKEDDDRKKRMEEFTGEINKLRTIRDEELNTRKGLQNENNALQRMLHDENTALLSVSKAQEEAKAKEARLASELAEKEAINQELQEELENAHQQIDDLETQLQDVEEEGQKQQRLAASRKRKLKIIKKLKTALEDVRDHVNRAIADRNHDSRMNDRFDEILEALRNLDGRMNQRGHRRTNRVLDAIGELECGLDDLHIPANFHKLNKRLNRLRDHLEVDARNKDDEFFFVPSGYRPKETTEKEEKAGVGQNADFEAHPSVFKGYVPVRAHIKETAYPVTLKIKNKKRRKERILNFYK</sequence>
<keyword evidence="1" id="KW-0175">Coiled coil</keyword>
<feature type="coiled-coil region" evidence="1">
    <location>
        <begin position="171"/>
        <end position="437"/>
    </location>
</feature>
<gene>
    <name evidence="2" type="ORF">GSOID_T00008896001</name>
</gene>
<feature type="coiled-coil region" evidence="1">
    <location>
        <begin position="20"/>
        <end position="118"/>
    </location>
</feature>
<protein>
    <submittedName>
        <fullName evidence="2">Uncharacterized protein</fullName>
    </submittedName>
</protein>
<dbReference type="InParanoid" id="E4WVJ0"/>
<accession>E4WVJ0</accession>
<dbReference type="Proteomes" id="UP000001307">
    <property type="component" value="Unassembled WGS sequence"/>
</dbReference>
<evidence type="ECO:0000313" key="3">
    <source>
        <dbReference type="Proteomes" id="UP000001307"/>
    </source>
</evidence>
<proteinExistence type="predicted"/>